<dbReference type="PANTHER" id="PTHR43730:SF1">
    <property type="entry name" value="BETA-MANNOSIDASE"/>
    <property type="match status" value="1"/>
</dbReference>
<feature type="domain" description="Beta-mannosidase-like galactose-binding" evidence="9">
    <location>
        <begin position="32"/>
        <end position="198"/>
    </location>
</feature>
<dbReference type="InterPro" id="IPR013783">
    <property type="entry name" value="Ig-like_fold"/>
</dbReference>
<dbReference type="PANTHER" id="PTHR43730">
    <property type="entry name" value="BETA-MANNOSIDASE"/>
    <property type="match status" value="1"/>
</dbReference>
<dbReference type="Pfam" id="PF22666">
    <property type="entry name" value="Glyco_hydro_2_N2"/>
    <property type="match status" value="1"/>
</dbReference>
<dbReference type="EC" id="3.2.1.25" evidence="3"/>
<dbReference type="RefSeq" id="WP_155610675.1">
    <property type="nucleotide sequence ID" value="NZ_WNZW01000002.1"/>
</dbReference>
<evidence type="ECO:0000256" key="4">
    <source>
        <dbReference type="ARBA" id="ARBA00022801"/>
    </source>
</evidence>
<evidence type="ECO:0000256" key="5">
    <source>
        <dbReference type="ARBA" id="ARBA00023180"/>
    </source>
</evidence>
<dbReference type="GO" id="GO:0004567">
    <property type="term" value="F:beta-mannosidase activity"/>
    <property type="evidence" value="ECO:0007669"/>
    <property type="project" value="UniProtKB-EC"/>
</dbReference>
<protein>
    <recommendedName>
        <fullName evidence="3">beta-mannosidase</fullName>
        <ecNumber evidence="3">3.2.1.25</ecNumber>
    </recommendedName>
</protein>
<evidence type="ECO:0000259" key="9">
    <source>
        <dbReference type="Pfam" id="PF22666"/>
    </source>
</evidence>
<dbReference type="InterPro" id="IPR036156">
    <property type="entry name" value="Beta-gal/glucu_dom_sf"/>
</dbReference>
<evidence type="ECO:0000256" key="1">
    <source>
        <dbReference type="ARBA" id="ARBA00000829"/>
    </source>
</evidence>
<dbReference type="SUPFAM" id="SSF51445">
    <property type="entry name" value="(Trans)glycosidases"/>
    <property type="match status" value="1"/>
</dbReference>
<dbReference type="AlphaFoldDB" id="A0A7X2Z1J1"/>
<evidence type="ECO:0000256" key="3">
    <source>
        <dbReference type="ARBA" id="ARBA00012754"/>
    </source>
</evidence>
<dbReference type="EMBL" id="WNZW01000002">
    <property type="protein sequence ID" value="MUG45338.1"/>
    <property type="molecule type" value="Genomic_DNA"/>
</dbReference>
<dbReference type="Gene3D" id="2.60.40.10">
    <property type="entry name" value="Immunoglobulins"/>
    <property type="match status" value="2"/>
</dbReference>
<dbReference type="Gene3D" id="2.60.120.260">
    <property type="entry name" value="Galactose-binding domain-like"/>
    <property type="match status" value="1"/>
</dbReference>
<dbReference type="Pfam" id="PF00703">
    <property type="entry name" value="Glyco_hydro_2"/>
    <property type="match status" value="1"/>
</dbReference>
<dbReference type="InterPro" id="IPR006102">
    <property type="entry name" value="Ig-like_GH2"/>
</dbReference>
<feature type="domain" description="Beta-mannosidase Ig-fold" evidence="8">
    <location>
        <begin position="782"/>
        <end position="827"/>
    </location>
</feature>
<dbReference type="Pfam" id="PF17753">
    <property type="entry name" value="Ig_mannosidase"/>
    <property type="match status" value="1"/>
</dbReference>
<keyword evidence="4" id="KW-0378">Hydrolase</keyword>
<dbReference type="Gene3D" id="3.20.20.80">
    <property type="entry name" value="Glycosidases"/>
    <property type="match status" value="1"/>
</dbReference>
<evidence type="ECO:0000313" key="11">
    <source>
        <dbReference type="Proteomes" id="UP000447876"/>
    </source>
</evidence>
<organism evidence="10 11">
    <name type="scientific">Paenibacillus woosongensis</name>
    <dbReference type="NCBI Taxonomy" id="307580"/>
    <lineage>
        <taxon>Bacteria</taxon>
        <taxon>Bacillati</taxon>
        <taxon>Bacillota</taxon>
        <taxon>Bacilli</taxon>
        <taxon>Bacillales</taxon>
        <taxon>Paenibacillaceae</taxon>
        <taxon>Paenibacillus</taxon>
    </lineage>
</organism>
<dbReference type="OrthoDB" id="9801077at2"/>
<evidence type="ECO:0000256" key="2">
    <source>
        <dbReference type="ARBA" id="ARBA00007401"/>
    </source>
</evidence>
<dbReference type="InterPro" id="IPR008979">
    <property type="entry name" value="Galactose-bd-like_sf"/>
</dbReference>
<comment type="catalytic activity">
    <reaction evidence="1">
        <text>Hydrolysis of terminal, non-reducing beta-D-mannose residues in beta-D-mannosides.</text>
        <dbReference type="EC" id="3.2.1.25"/>
    </reaction>
</comment>
<dbReference type="SUPFAM" id="SSF49303">
    <property type="entry name" value="beta-Galactosidase/glucuronidase domain"/>
    <property type="match status" value="2"/>
</dbReference>
<dbReference type="Proteomes" id="UP000447876">
    <property type="component" value="Unassembled WGS sequence"/>
</dbReference>
<feature type="domain" description="Glycoside hydrolase family 2 immunoglobulin-like beta-sandwich" evidence="7">
    <location>
        <begin position="214"/>
        <end position="321"/>
    </location>
</feature>
<dbReference type="GO" id="GO:0006516">
    <property type="term" value="P:glycoprotein catabolic process"/>
    <property type="evidence" value="ECO:0007669"/>
    <property type="project" value="TreeGrafter"/>
</dbReference>
<name>A0A7X2Z1J1_9BACL</name>
<gene>
    <name evidence="10" type="ORF">GNP95_10040</name>
</gene>
<dbReference type="SUPFAM" id="SSF49785">
    <property type="entry name" value="Galactose-binding domain-like"/>
    <property type="match status" value="1"/>
</dbReference>
<evidence type="ECO:0000313" key="10">
    <source>
        <dbReference type="EMBL" id="MUG45338.1"/>
    </source>
</evidence>
<dbReference type="GO" id="GO:0005975">
    <property type="term" value="P:carbohydrate metabolic process"/>
    <property type="evidence" value="ECO:0007669"/>
    <property type="project" value="InterPro"/>
</dbReference>
<accession>A0A7X2Z1J1</accession>
<dbReference type="InterPro" id="IPR054593">
    <property type="entry name" value="Beta-mannosidase-like_N2"/>
</dbReference>
<dbReference type="InterPro" id="IPR041625">
    <property type="entry name" value="Beta-mannosidase_Ig"/>
</dbReference>
<evidence type="ECO:0000256" key="6">
    <source>
        <dbReference type="ARBA" id="ARBA00023295"/>
    </source>
</evidence>
<dbReference type="InterPro" id="IPR050887">
    <property type="entry name" value="Beta-mannosidase_GH2"/>
</dbReference>
<keyword evidence="5" id="KW-0325">Glycoprotein</keyword>
<evidence type="ECO:0000259" key="7">
    <source>
        <dbReference type="Pfam" id="PF00703"/>
    </source>
</evidence>
<dbReference type="InterPro" id="IPR017853">
    <property type="entry name" value="GH"/>
</dbReference>
<keyword evidence="6" id="KW-0326">Glycosidase</keyword>
<reference evidence="10 11" key="1">
    <citation type="submission" date="2019-11" db="EMBL/GenBank/DDBJ databases">
        <title>Draft genome sequences of five Paenibacillus species of dairy origin.</title>
        <authorList>
            <person name="Olajide A.M."/>
            <person name="Chen S."/>
            <person name="Lapointe G."/>
        </authorList>
    </citation>
    <scope>NUCLEOTIDE SEQUENCE [LARGE SCALE GENOMIC DNA]</scope>
    <source>
        <strain evidence="10 11">12CR55</strain>
    </source>
</reference>
<comment type="similarity">
    <text evidence="2">Belongs to the glycosyl hydrolase 2 family.</text>
</comment>
<evidence type="ECO:0000259" key="8">
    <source>
        <dbReference type="Pfam" id="PF17753"/>
    </source>
</evidence>
<proteinExistence type="inferred from homology"/>
<sequence>MKRFDLNDAWLLHEAPLHWGRDSLAAVKALKEGWYSCTLPTDVRIPLIEHGIIQEPLESDHALASEWIEQRSWWYIKEFDGAGIDFDSDIIELVIETIDTNSDIFVNDQYIGSHRNVHYPFVRNIKDILTAGKNTLTVRVTTGLEDVTDSDLAELNWATCREYDNGGKDRGDYRRSYVRRPQYTVGWDWGPRVVTCGLGGNAYLRCEKEIAVREVKLVTVSADQTARLKATVNIENLDIIGTMNCDLQIDISYDGQSCVTKKLENLLLTSGTNYFDVDLEVENARLWWPAGHGDHPLYDVQVSAVSANAKTEYPAFQFGIRTVELDTSILRGEERNFRLIVNGVPIFSKGGNWVPADFIHARVTDEKYETLIREAVEANFNMLRVWGGGLFERDIFYDLCDRNGLLVWQDFMMACSTYPDHKREFRDEMRAEMDYQTKRLRNRASIALFCGTNEVHWIFNKYDNPRWQIEFKHEKQYGMYIANILAKEIMYNNCSHIPYWNSSPYGGALPNDDTVGDVHRWHNAFMSLNMDERIEPMDFDTVNSKFVSEYGFVGPCSLESTKKYLGGEEIDFDSEVWQMHCNVFEKGTVVTGIAKNYLDRTDNLSIEDYLLYGGMVHSLMLEYSLEAIRFKEDCGGALFWMYNDAWGEVGWTIIDYYLSRKIPYYGVKRALAHTKLSMRVVDGNVVVQGMNDTAEKVSFQAEYGYVSFDGTVRQTRTLEISLEPHSRVYLLTEKLPEQDYTKGSIMLIPDSDTVSSISLRTGDMKTMVFDPSPVEIVSDEQVGTDRKITLTSKGFAHGVYVAGGYDCSDLYFDLLPGEVKTITVYSAGSESLKFASVR</sequence>
<comment type="caution">
    <text evidence="10">The sequence shown here is derived from an EMBL/GenBank/DDBJ whole genome shotgun (WGS) entry which is preliminary data.</text>
</comment>